<feature type="domain" description="BTB" evidence="2">
    <location>
        <begin position="36"/>
        <end position="95"/>
    </location>
</feature>
<evidence type="ECO:0000313" key="3">
    <source>
        <dbReference type="EMBL" id="CAF1555647.1"/>
    </source>
</evidence>
<dbReference type="SMART" id="SM00225">
    <property type="entry name" value="BTB"/>
    <property type="match status" value="1"/>
</dbReference>
<dbReference type="Proteomes" id="UP000676336">
    <property type="component" value="Unassembled WGS sequence"/>
</dbReference>
<dbReference type="EMBL" id="CAJOBH010001105">
    <property type="protein sequence ID" value="CAF3835974.1"/>
    <property type="molecule type" value="Genomic_DNA"/>
</dbReference>
<dbReference type="InterPro" id="IPR011333">
    <property type="entry name" value="SKP1/BTB/POZ_sf"/>
</dbReference>
<sequence>MVSSSTSSSIPELLRLSSILPSPLDYFTDSSKILKSDIILVVEKEKFYCHRLLLSLVSPVFSRMFDGEFKEHDAHEIVLEGKTSESILELLKYIYPQFHGKITNDNVEDFLLLADEYMIDYLKQPCRDFLMKQLQPFKFVSLPTQTKIEQPSMKLKSFHASESALDSSQHQDIESLIRHNHNATSVSSLRQLTSNTRRHTAKSTSNYSKSNDRTGSSSNNNSHHHRYVLFLDKTRLPNFFDAHNTSISFTTIDVELWLRRLRILYRIDKTHYYGEVIDYILSILQFIPAIALFTFMHTTLDTCSIDGIILNDIARARMYILEEWATDGDPYRIVSLTDSYRTLSPSIFATNDQQQLLTNSTNLINDEENSFRETILIATALEATHLGS</sequence>
<comment type="caution">
    <text evidence="3">The sequence shown here is derived from an EMBL/GenBank/DDBJ whole genome shotgun (WGS) entry which is preliminary data.</text>
</comment>
<evidence type="ECO:0000313" key="7">
    <source>
        <dbReference type="EMBL" id="CAF3905732.1"/>
    </source>
</evidence>
<dbReference type="Proteomes" id="UP000681720">
    <property type="component" value="Unassembled WGS sequence"/>
</dbReference>
<dbReference type="PROSITE" id="PS50097">
    <property type="entry name" value="BTB"/>
    <property type="match status" value="1"/>
</dbReference>
<protein>
    <recommendedName>
        <fullName evidence="2">BTB domain-containing protein</fullName>
    </recommendedName>
</protein>
<reference evidence="3" key="1">
    <citation type="submission" date="2021-02" db="EMBL/GenBank/DDBJ databases">
        <authorList>
            <person name="Nowell W R."/>
        </authorList>
    </citation>
    <scope>NUCLEOTIDE SEQUENCE</scope>
</reference>
<evidence type="ECO:0000313" key="4">
    <source>
        <dbReference type="EMBL" id="CAF1642967.1"/>
    </source>
</evidence>
<feature type="compositionally biased region" description="Polar residues" evidence="1">
    <location>
        <begin position="202"/>
        <end position="215"/>
    </location>
</feature>
<dbReference type="SUPFAM" id="SSF54695">
    <property type="entry name" value="POZ domain"/>
    <property type="match status" value="1"/>
</dbReference>
<dbReference type="InterPro" id="IPR052664">
    <property type="entry name" value="BTB-MATH_domain_protein"/>
</dbReference>
<organism evidence="3 9">
    <name type="scientific">Rotaria magnacalcarata</name>
    <dbReference type="NCBI Taxonomy" id="392030"/>
    <lineage>
        <taxon>Eukaryota</taxon>
        <taxon>Metazoa</taxon>
        <taxon>Spiralia</taxon>
        <taxon>Gnathifera</taxon>
        <taxon>Rotifera</taxon>
        <taxon>Eurotatoria</taxon>
        <taxon>Bdelloidea</taxon>
        <taxon>Philodinida</taxon>
        <taxon>Philodinidae</taxon>
        <taxon>Rotaria</taxon>
    </lineage>
</organism>
<evidence type="ECO:0000313" key="9">
    <source>
        <dbReference type="Proteomes" id="UP000663855"/>
    </source>
</evidence>
<dbReference type="Proteomes" id="UP000663855">
    <property type="component" value="Unassembled WGS sequence"/>
</dbReference>
<dbReference type="OrthoDB" id="437903at2759"/>
<name>A0A815XC70_9BILA</name>
<dbReference type="EMBL" id="CAJOBJ010001986">
    <property type="protein sequence ID" value="CAF3905732.1"/>
    <property type="molecule type" value="Genomic_DNA"/>
</dbReference>
<dbReference type="PANTHER" id="PTHR22743:SF165">
    <property type="entry name" value="BTB AND MATH DOMAIN CONTAINING-RELATED"/>
    <property type="match status" value="1"/>
</dbReference>
<dbReference type="Proteomes" id="UP000663834">
    <property type="component" value="Unassembled WGS sequence"/>
</dbReference>
<dbReference type="Gene3D" id="3.30.710.10">
    <property type="entry name" value="Potassium Channel Kv1.1, Chain A"/>
    <property type="match status" value="1"/>
</dbReference>
<evidence type="ECO:0000313" key="8">
    <source>
        <dbReference type="EMBL" id="CAF4042108.1"/>
    </source>
</evidence>
<evidence type="ECO:0000256" key="1">
    <source>
        <dbReference type="SAM" id="MobiDB-lite"/>
    </source>
</evidence>
<dbReference type="EMBL" id="CAJOBI010005777">
    <property type="protein sequence ID" value="CAF4042108.1"/>
    <property type="molecule type" value="Genomic_DNA"/>
</dbReference>
<dbReference type="EMBL" id="CAJNOV010014569">
    <property type="protein sequence ID" value="CAF1555647.1"/>
    <property type="molecule type" value="Genomic_DNA"/>
</dbReference>
<proteinExistence type="predicted"/>
<dbReference type="InterPro" id="IPR000210">
    <property type="entry name" value="BTB/POZ_dom"/>
</dbReference>
<evidence type="ECO:0000313" key="6">
    <source>
        <dbReference type="EMBL" id="CAF3835974.1"/>
    </source>
</evidence>
<dbReference type="Proteomes" id="UP000681967">
    <property type="component" value="Unassembled WGS sequence"/>
</dbReference>
<dbReference type="EMBL" id="CAJNRE010010038">
    <property type="protein sequence ID" value="CAF2087586.1"/>
    <property type="molecule type" value="Genomic_DNA"/>
</dbReference>
<dbReference type="Pfam" id="PF00651">
    <property type="entry name" value="BTB"/>
    <property type="match status" value="1"/>
</dbReference>
<dbReference type="CDD" id="cd18186">
    <property type="entry name" value="BTB_POZ_ZBTB_KLHL-like"/>
    <property type="match status" value="1"/>
</dbReference>
<gene>
    <name evidence="6" type="ORF">BYL167_LOCUS4987</name>
    <name evidence="3" type="ORF">CJN711_LOCUS30754</name>
    <name evidence="7" type="ORF">GIL414_LOCUS6792</name>
    <name evidence="4" type="ORF">KQP761_LOCUS28410</name>
    <name evidence="5" type="ORF">MBJ925_LOCUS19764</name>
    <name evidence="8" type="ORF">SMN809_LOCUS14166</name>
</gene>
<evidence type="ECO:0000259" key="2">
    <source>
        <dbReference type="PROSITE" id="PS50097"/>
    </source>
</evidence>
<accession>A0A815XC70</accession>
<evidence type="ECO:0000313" key="5">
    <source>
        <dbReference type="EMBL" id="CAF2087586.1"/>
    </source>
</evidence>
<dbReference type="Proteomes" id="UP000663824">
    <property type="component" value="Unassembled WGS sequence"/>
</dbReference>
<dbReference type="AlphaFoldDB" id="A0A815XC70"/>
<dbReference type="EMBL" id="CAJNOW010015572">
    <property type="protein sequence ID" value="CAF1642967.1"/>
    <property type="molecule type" value="Genomic_DNA"/>
</dbReference>
<dbReference type="PANTHER" id="PTHR22743">
    <property type="entry name" value="MEPRIN/TRAF-LIKE MATH FAMILY-C.ELEGANS"/>
    <property type="match status" value="1"/>
</dbReference>
<feature type="region of interest" description="Disordered" evidence="1">
    <location>
        <begin position="187"/>
        <end position="221"/>
    </location>
</feature>